<reference evidence="2 3" key="1">
    <citation type="submission" date="2024-10" db="EMBL/GenBank/DDBJ databases">
        <authorList>
            <person name="Topkara A.R."/>
            <person name="Saygin H."/>
        </authorList>
    </citation>
    <scope>NUCLEOTIDE SEQUENCE [LARGE SCALE GENOMIC DNA]</scope>
    <source>
        <strain evidence="2 3">M3C6</strain>
    </source>
</reference>
<keyword evidence="1" id="KW-0812">Transmembrane</keyword>
<organism evidence="2 3">
    <name type="scientific">Nonomuraea marmarensis</name>
    <dbReference type="NCBI Taxonomy" id="3351344"/>
    <lineage>
        <taxon>Bacteria</taxon>
        <taxon>Bacillati</taxon>
        <taxon>Actinomycetota</taxon>
        <taxon>Actinomycetes</taxon>
        <taxon>Streptosporangiales</taxon>
        <taxon>Streptosporangiaceae</taxon>
        <taxon>Nonomuraea</taxon>
    </lineage>
</organism>
<feature type="transmembrane region" description="Helical" evidence="1">
    <location>
        <begin position="14"/>
        <end position="34"/>
    </location>
</feature>
<evidence type="ECO:0000313" key="2">
    <source>
        <dbReference type="EMBL" id="MFG1709244.1"/>
    </source>
</evidence>
<dbReference type="RefSeq" id="WP_393173831.1">
    <property type="nucleotide sequence ID" value="NZ_JBICRM010000034.1"/>
</dbReference>
<gene>
    <name evidence="2" type="ORF">ACFLIM_39240</name>
</gene>
<accession>A0ABW7AQ79</accession>
<proteinExistence type="predicted"/>
<comment type="caution">
    <text evidence="2">The sequence shown here is derived from an EMBL/GenBank/DDBJ whole genome shotgun (WGS) entry which is preliminary data.</text>
</comment>
<evidence type="ECO:0000313" key="3">
    <source>
        <dbReference type="Proteomes" id="UP001603978"/>
    </source>
</evidence>
<keyword evidence="3" id="KW-1185">Reference proteome</keyword>
<sequence length="178" mass="19651">MTSTLLMANPEPDWVARIIAALGIAIAGISAYVASRSMRVARAAYERSGYEITCSTEIFVDDLPPIGDDVMVRRTALRATVRNRRMGKVQLTRLHGEIEGHPPYEIGIIGPKLGFTFDGIQKEEWSIAHHEKCTIGTPLSPPVRIRVGAELANAETIWSEWVEVESSVADKVLPARRD</sequence>
<name>A0ABW7AQ79_9ACTN</name>
<keyword evidence="1" id="KW-1133">Transmembrane helix</keyword>
<dbReference type="EMBL" id="JBICRM010000034">
    <property type="protein sequence ID" value="MFG1709244.1"/>
    <property type="molecule type" value="Genomic_DNA"/>
</dbReference>
<evidence type="ECO:0000256" key="1">
    <source>
        <dbReference type="SAM" id="Phobius"/>
    </source>
</evidence>
<protein>
    <submittedName>
        <fullName evidence="2">Uncharacterized protein</fullName>
    </submittedName>
</protein>
<dbReference type="Proteomes" id="UP001603978">
    <property type="component" value="Unassembled WGS sequence"/>
</dbReference>
<keyword evidence="1" id="KW-0472">Membrane</keyword>